<dbReference type="GO" id="GO:0005829">
    <property type="term" value="C:cytosol"/>
    <property type="evidence" value="ECO:0007669"/>
    <property type="project" value="TreeGrafter"/>
</dbReference>
<dbReference type="Proteomes" id="UP000032047">
    <property type="component" value="Unassembled WGS sequence"/>
</dbReference>
<comment type="caution">
    <text evidence="3">The sequence shown here is derived from an EMBL/GenBank/DDBJ whole genome shotgun (WGS) entry which is preliminary data.</text>
</comment>
<keyword evidence="4" id="KW-1185">Reference proteome</keyword>
<dbReference type="PATRIC" id="fig|265546.4.peg.1643"/>
<dbReference type="InterPro" id="IPR052019">
    <property type="entry name" value="F420H2_bilvrd_red/Heme_oxyg"/>
</dbReference>
<evidence type="ECO:0000259" key="2">
    <source>
        <dbReference type="Pfam" id="PF01243"/>
    </source>
</evidence>
<evidence type="ECO:0000313" key="3">
    <source>
        <dbReference type="EMBL" id="KIP21152.1"/>
    </source>
</evidence>
<dbReference type="InterPro" id="IPR011576">
    <property type="entry name" value="Pyridox_Oxase_N"/>
</dbReference>
<gene>
    <name evidence="3" type="ORF">JV16_01646</name>
</gene>
<protein>
    <recommendedName>
        <fullName evidence="2">Pyridoxamine 5'-phosphate oxidase N-terminal domain-containing protein</fullName>
    </recommendedName>
</protein>
<name>A0A0D0HPD1_9BACL</name>
<dbReference type="PANTHER" id="PTHR35176:SF6">
    <property type="entry name" value="HEME OXYGENASE HI_0854-RELATED"/>
    <property type="match status" value="1"/>
</dbReference>
<dbReference type="SUPFAM" id="SSF50475">
    <property type="entry name" value="FMN-binding split barrel"/>
    <property type="match status" value="1"/>
</dbReference>
<dbReference type="Pfam" id="PF01243">
    <property type="entry name" value="PNPOx_N"/>
    <property type="match status" value="1"/>
</dbReference>
<sequence length="167" mass="19556">MEEKKRERYVQFVKQCKTMMISTINDHGEPFISYAPFVIDESHFYIFISRTAEHFQYIERNERVSVLLIADEATSTNLFARERVRFTCKPTHIGNNGNDHIFAKFEDIHGKPMIRLLRSIDFSLFQLTPMEGRYVVGFGQAFDVDLNGERFTHVIVDKNEEGRLEGQ</sequence>
<feature type="domain" description="Pyridoxamine 5'-phosphate oxidase N-terminal" evidence="2">
    <location>
        <begin position="7"/>
        <end position="135"/>
    </location>
</feature>
<evidence type="ECO:0000256" key="1">
    <source>
        <dbReference type="ARBA" id="ARBA00023002"/>
    </source>
</evidence>
<evidence type="ECO:0000313" key="4">
    <source>
        <dbReference type="Proteomes" id="UP000032047"/>
    </source>
</evidence>
<keyword evidence="1" id="KW-0560">Oxidoreductase</keyword>
<dbReference type="AlphaFoldDB" id="A0A0D0HPD1"/>
<dbReference type="PANTHER" id="PTHR35176">
    <property type="entry name" value="HEME OXYGENASE HI_0854-RELATED"/>
    <property type="match status" value="1"/>
</dbReference>
<dbReference type="InterPro" id="IPR014419">
    <property type="entry name" value="HutZ"/>
</dbReference>
<dbReference type="GO" id="GO:0070967">
    <property type="term" value="F:coenzyme F420 binding"/>
    <property type="evidence" value="ECO:0007669"/>
    <property type="project" value="TreeGrafter"/>
</dbReference>
<dbReference type="Gene3D" id="2.30.110.10">
    <property type="entry name" value="Electron Transport, Fmn-binding Protein, Chain A"/>
    <property type="match status" value="1"/>
</dbReference>
<dbReference type="GO" id="GO:0016627">
    <property type="term" value="F:oxidoreductase activity, acting on the CH-CH group of donors"/>
    <property type="evidence" value="ECO:0007669"/>
    <property type="project" value="TreeGrafter"/>
</dbReference>
<proteinExistence type="predicted"/>
<reference evidence="3 4" key="1">
    <citation type="submission" date="2015-01" db="EMBL/GenBank/DDBJ databases">
        <title>Genome sequence of Anoxybacillus ayderensis strain AB04.</title>
        <authorList>
            <person name="Belduz A.O."/>
            <person name="Canakci S."/>
            <person name="Chan K.-G."/>
            <person name="Kahar U.M."/>
            <person name="Yaakob A.S."/>
            <person name="Chan C.S."/>
            <person name="Goh K.M."/>
        </authorList>
    </citation>
    <scope>NUCLEOTIDE SEQUENCE [LARGE SCALE GENOMIC DNA]</scope>
    <source>
        <strain evidence="3 4">AB04</strain>
    </source>
</reference>
<accession>A0A0D0HPD1</accession>
<dbReference type="RefSeq" id="WP_021093676.1">
    <property type="nucleotide sequence ID" value="NZ_ANOC01000001.1"/>
</dbReference>
<dbReference type="PIRSF" id="PIRSF004633">
    <property type="entry name" value="UCP_PLP_oxd"/>
    <property type="match status" value="1"/>
</dbReference>
<organism evidence="3 4">
    <name type="scientific">Anoxybacillus ayderensis</name>
    <dbReference type="NCBI Taxonomy" id="265546"/>
    <lineage>
        <taxon>Bacteria</taxon>
        <taxon>Bacillati</taxon>
        <taxon>Bacillota</taxon>
        <taxon>Bacilli</taxon>
        <taxon>Bacillales</taxon>
        <taxon>Anoxybacillaceae</taxon>
        <taxon>Anoxybacillus</taxon>
    </lineage>
</organism>
<dbReference type="EMBL" id="JXTG01000007">
    <property type="protein sequence ID" value="KIP21152.1"/>
    <property type="molecule type" value="Genomic_DNA"/>
</dbReference>
<dbReference type="InterPro" id="IPR012349">
    <property type="entry name" value="Split_barrel_FMN-bd"/>
</dbReference>